<gene>
    <name evidence="1" type="ORF">SAMN05444349_13420</name>
</gene>
<dbReference type="OrthoDB" id="1045046at2"/>
<keyword evidence="2" id="KW-1185">Reference proteome</keyword>
<dbReference type="STRING" id="871325.SAMN05444349_13420"/>
<evidence type="ECO:0000313" key="2">
    <source>
        <dbReference type="Proteomes" id="UP000184436"/>
    </source>
</evidence>
<name>A0A1M5ED05_9BACE</name>
<organism evidence="1 2">
    <name type="scientific">Bacteroides faecichinchillae</name>
    <dbReference type="NCBI Taxonomy" id="871325"/>
    <lineage>
        <taxon>Bacteria</taxon>
        <taxon>Pseudomonadati</taxon>
        <taxon>Bacteroidota</taxon>
        <taxon>Bacteroidia</taxon>
        <taxon>Bacteroidales</taxon>
        <taxon>Bacteroidaceae</taxon>
        <taxon>Bacteroides</taxon>
    </lineage>
</organism>
<dbReference type="EMBL" id="FQVD01000034">
    <property type="protein sequence ID" value="SHF77143.1"/>
    <property type="molecule type" value="Genomic_DNA"/>
</dbReference>
<accession>A0A1M5ED05</accession>
<dbReference type="AlphaFoldDB" id="A0A1M5ED05"/>
<protein>
    <recommendedName>
        <fullName evidence="3">Cro/C1-type HTH DNA-binding domain-containing protein</fullName>
    </recommendedName>
</protein>
<dbReference type="Proteomes" id="UP000184436">
    <property type="component" value="Unassembled WGS sequence"/>
</dbReference>
<proteinExistence type="predicted"/>
<reference evidence="1 2" key="1">
    <citation type="submission" date="2016-11" db="EMBL/GenBank/DDBJ databases">
        <authorList>
            <person name="Jaros S."/>
            <person name="Januszkiewicz K."/>
            <person name="Wedrychowicz H."/>
        </authorList>
    </citation>
    <scope>NUCLEOTIDE SEQUENCE [LARGE SCALE GENOMIC DNA]</scope>
    <source>
        <strain evidence="1 2">DSM 26883</strain>
    </source>
</reference>
<sequence length="78" mass="9408">MEHNTTQMIHIGKIIETELHRQDRPVTWFANKLYCDRTNVYSIFKRKSIDTELLLRISQILNHDFFSYYISELDSTDL</sequence>
<evidence type="ECO:0008006" key="3">
    <source>
        <dbReference type="Google" id="ProtNLM"/>
    </source>
</evidence>
<evidence type="ECO:0000313" key="1">
    <source>
        <dbReference type="EMBL" id="SHF77143.1"/>
    </source>
</evidence>